<sequence>MASLRVSRAVPGLFRAARPTVVRSQLSRQIARRTYASGGHGSAKSGGGDAVWAATSIAVTAPILWYLLQNGPDTSHGHDDHGDAHGTKHEEEESKDEDSEEKSEEKSDDGEDKADDKESEKSEESESDGEDKGADTPDTSDDEGEAKDTNTRKSVPDAKGGSKARLESNKSIKQGEGDSPEDQVSRVKISHFLSATSGPAGSQNTQSGKQEGLSNTDTKHSTDITNNPDKSSKGEGVPETAKTKGPVDPNRPQV</sequence>
<feature type="compositionally biased region" description="Acidic residues" evidence="1">
    <location>
        <begin position="93"/>
        <end position="113"/>
    </location>
</feature>
<organism evidence="2 3">
    <name type="scientific">Lachnellula willkommii</name>
    <dbReference type="NCBI Taxonomy" id="215461"/>
    <lineage>
        <taxon>Eukaryota</taxon>
        <taxon>Fungi</taxon>
        <taxon>Dikarya</taxon>
        <taxon>Ascomycota</taxon>
        <taxon>Pezizomycotina</taxon>
        <taxon>Leotiomycetes</taxon>
        <taxon>Helotiales</taxon>
        <taxon>Lachnaceae</taxon>
        <taxon>Lachnellula</taxon>
    </lineage>
</organism>
<accession>A0A559MIJ6</accession>
<feature type="compositionally biased region" description="Basic and acidic residues" evidence="1">
    <location>
        <begin position="114"/>
        <end position="135"/>
    </location>
</feature>
<gene>
    <name evidence="2" type="ORF">LAWI1_G003130</name>
</gene>
<feature type="compositionally biased region" description="Basic and acidic residues" evidence="1">
    <location>
        <begin position="75"/>
        <end position="92"/>
    </location>
</feature>
<evidence type="ECO:0000313" key="3">
    <source>
        <dbReference type="Proteomes" id="UP000315522"/>
    </source>
</evidence>
<protein>
    <submittedName>
        <fullName evidence="2">Uncharacterized protein</fullName>
    </submittedName>
</protein>
<feature type="region of interest" description="Disordered" evidence="1">
    <location>
        <begin position="74"/>
        <end position="254"/>
    </location>
</feature>
<reference evidence="2 3" key="1">
    <citation type="submission" date="2018-05" db="EMBL/GenBank/DDBJ databases">
        <title>Genome sequencing and assembly of the regulated plant pathogen Lachnellula willkommii and related sister species for the development of diagnostic species identification markers.</title>
        <authorList>
            <person name="Giroux E."/>
            <person name="Bilodeau G."/>
        </authorList>
    </citation>
    <scope>NUCLEOTIDE SEQUENCE [LARGE SCALE GENOMIC DNA]</scope>
    <source>
        <strain evidence="2 3">CBS 172.35</strain>
    </source>
</reference>
<dbReference type="AlphaFoldDB" id="A0A559MIJ6"/>
<keyword evidence="3" id="KW-1185">Reference proteome</keyword>
<dbReference type="EMBL" id="QGML01000249">
    <property type="protein sequence ID" value="TVY92776.1"/>
    <property type="molecule type" value="Genomic_DNA"/>
</dbReference>
<feature type="compositionally biased region" description="Polar residues" evidence="1">
    <location>
        <begin position="193"/>
        <end position="216"/>
    </location>
</feature>
<dbReference type="Proteomes" id="UP000315522">
    <property type="component" value="Unassembled WGS sequence"/>
</dbReference>
<feature type="compositionally biased region" description="Basic and acidic residues" evidence="1">
    <location>
        <begin position="146"/>
        <end position="156"/>
    </location>
</feature>
<comment type="caution">
    <text evidence="2">The sequence shown here is derived from an EMBL/GenBank/DDBJ whole genome shotgun (WGS) entry which is preliminary data.</text>
</comment>
<evidence type="ECO:0000256" key="1">
    <source>
        <dbReference type="SAM" id="MobiDB-lite"/>
    </source>
</evidence>
<feature type="compositionally biased region" description="Basic and acidic residues" evidence="1">
    <location>
        <begin position="164"/>
        <end position="176"/>
    </location>
</feature>
<evidence type="ECO:0000313" key="2">
    <source>
        <dbReference type="EMBL" id="TVY92776.1"/>
    </source>
</evidence>
<name>A0A559MIJ6_9HELO</name>
<proteinExistence type="predicted"/>